<feature type="transmembrane region" description="Helical" evidence="5">
    <location>
        <begin position="30"/>
        <end position="49"/>
    </location>
</feature>
<evidence type="ECO:0000256" key="5">
    <source>
        <dbReference type="SAM" id="Phobius"/>
    </source>
</evidence>
<sequence length="102" mass="11008">MLSVLAHLTPVTACVAACSRDPFTRAHGRAALRFHLSLAVYFAAIVGVLEVTRGTLVAIQLIPFLLFLNLVLVLNAVLFAIIAIHRAATGQTFTYPLTLGRH</sequence>
<keyword evidence="3 5" id="KW-1133">Transmembrane helix</keyword>
<keyword evidence="2 5" id="KW-0812">Transmembrane</keyword>
<keyword evidence="4 5" id="KW-0472">Membrane</keyword>
<keyword evidence="7" id="KW-1185">Reference proteome</keyword>
<dbReference type="AlphaFoldDB" id="A0A9X3N1C5"/>
<dbReference type="Pfam" id="PF09685">
    <property type="entry name" value="MamF_MmsF"/>
    <property type="match status" value="1"/>
</dbReference>
<organism evidence="6 7">
    <name type="scientific">Solirubrobacter ginsenosidimutans</name>
    <dbReference type="NCBI Taxonomy" id="490573"/>
    <lineage>
        <taxon>Bacteria</taxon>
        <taxon>Bacillati</taxon>
        <taxon>Actinomycetota</taxon>
        <taxon>Thermoleophilia</taxon>
        <taxon>Solirubrobacterales</taxon>
        <taxon>Solirubrobacteraceae</taxon>
        <taxon>Solirubrobacter</taxon>
    </lineage>
</organism>
<gene>
    <name evidence="6" type="ORF">OM076_40510</name>
</gene>
<evidence type="ECO:0000256" key="3">
    <source>
        <dbReference type="ARBA" id="ARBA00022989"/>
    </source>
</evidence>
<feature type="transmembrane region" description="Helical" evidence="5">
    <location>
        <begin position="61"/>
        <end position="84"/>
    </location>
</feature>
<dbReference type="EMBL" id="JAPDOD010000070">
    <property type="protein sequence ID" value="MDA0166614.1"/>
    <property type="molecule type" value="Genomic_DNA"/>
</dbReference>
<proteinExistence type="predicted"/>
<protein>
    <submittedName>
        <fullName evidence="6">DUF4870 domain-containing protein</fullName>
    </submittedName>
</protein>
<evidence type="ECO:0000313" key="6">
    <source>
        <dbReference type="EMBL" id="MDA0166614.1"/>
    </source>
</evidence>
<name>A0A9X3N1C5_9ACTN</name>
<comment type="subcellular location">
    <subcellularLocation>
        <location evidence="1">Membrane</location>
        <topology evidence="1">Multi-pass membrane protein</topology>
    </subcellularLocation>
</comment>
<evidence type="ECO:0000256" key="1">
    <source>
        <dbReference type="ARBA" id="ARBA00004141"/>
    </source>
</evidence>
<dbReference type="Proteomes" id="UP001149140">
    <property type="component" value="Unassembled WGS sequence"/>
</dbReference>
<evidence type="ECO:0000256" key="2">
    <source>
        <dbReference type="ARBA" id="ARBA00022692"/>
    </source>
</evidence>
<evidence type="ECO:0000256" key="4">
    <source>
        <dbReference type="ARBA" id="ARBA00023136"/>
    </source>
</evidence>
<dbReference type="RefSeq" id="WP_270045871.1">
    <property type="nucleotide sequence ID" value="NZ_JAPDOD010000070.1"/>
</dbReference>
<accession>A0A9X3N1C5</accession>
<dbReference type="InterPro" id="IPR019109">
    <property type="entry name" value="MamF_MmsF"/>
</dbReference>
<evidence type="ECO:0000313" key="7">
    <source>
        <dbReference type="Proteomes" id="UP001149140"/>
    </source>
</evidence>
<reference evidence="6" key="1">
    <citation type="submission" date="2022-10" db="EMBL/GenBank/DDBJ databases">
        <title>The WGS of Solirubrobacter ginsenosidimutans DSM 21036.</title>
        <authorList>
            <person name="Jiang Z."/>
        </authorList>
    </citation>
    <scope>NUCLEOTIDE SEQUENCE</scope>
    <source>
        <strain evidence="6">DSM 21036</strain>
    </source>
</reference>
<comment type="caution">
    <text evidence="6">The sequence shown here is derived from an EMBL/GenBank/DDBJ whole genome shotgun (WGS) entry which is preliminary data.</text>
</comment>